<organism evidence="2 3">
    <name type="scientific">Paeniclostridium hominis</name>
    <dbReference type="NCBI Taxonomy" id="2764329"/>
    <lineage>
        <taxon>Bacteria</taxon>
        <taxon>Bacillati</taxon>
        <taxon>Bacillota</taxon>
        <taxon>Clostridia</taxon>
        <taxon>Peptostreptococcales</taxon>
        <taxon>Peptostreptococcaceae</taxon>
        <taxon>Paeniclostridium</taxon>
    </lineage>
</organism>
<sequence length="153" mass="17246">MLSSSLSYIFIRSFPESVLLILAGYILFNLKIDIIDVLKNSILYLIILTFIRMMPISFGIHTVLSMFVIGIIFYKLKNQQIITTILNIAKIYICLAISEGIYMIIANCVFKIPTQVLTANTSVYSALLALPSLLIFILLIIVIKLITKKLNRG</sequence>
<evidence type="ECO:0000256" key="1">
    <source>
        <dbReference type="SAM" id="Phobius"/>
    </source>
</evidence>
<feature type="transmembrane region" description="Helical" evidence="1">
    <location>
        <begin position="9"/>
        <end position="30"/>
    </location>
</feature>
<keyword evidence="1" id="KW-0812">Transmembrane</keyword>
<keyword evidence="1" id="KW-1133">Transmembrane helix</keyword>
<dbReference type="RefSeq" id="WP_147543145.1">
    <property type="nucleotide sequence ID" value="NZ_JACRWD010000002.1"/>
</dbReference>
<name>A0ABR7K4I1_9FIRM</name>
<evidence type="ECO:0000313" key="3">
    <source>
        <dbReference type="Proteomes" id="UP000611796"/>
    </source>
</evidence>
<feature type="transmembrane region" description="Helical" evidence="1">
    <location>
        <begin position="85"/>
        <end position="105"/>
    </location>
</feature>
<accession>A0ABR7K4I1</accession>
<dbReference type="Proteomes" id="UP000611796">
    <property type="component" value="Unassembled WGS sequence"/>
</dbReference>
<evidence type="ECO:0000313" key="2">
    <source>
        <dbReference type="EMBL" id="MBC6004013.1"/>
    </source>
</evidence>
<proteinExistence type="predicted"/>
<feature type="transmembrane region" description="Helical" evidence="1">
    <location>
        <begin position="42"/>
        <end position="73"/>
    </location>
</feature>
<keyword evidence="3" id="KW-1185">Reference proteome</keyword>
<dbReference type="EMBL" id="JACRWD010000002">
    <property type="protein sequence ID" value="MBC6004013.1"/>
    <property type="molecule type" value="Genomic_DNA"/>
</dbReference>
<protein>
    <submittedName>
        <fullName evidence="2">Uncharacterized protein</fullName>
    </submittedName>
</protein>
<reference evidence="2 3" key="1">
    <citation type="submission" date="2020-08" db="EMBL/GenBank/DDBJ databases">
        <authorList>
            <person name="Liu C."/>
            <person name="Sun Q."/>
        </authorList>
    </citation>
    <scope>NUCLEOTIDE SEQUENCE [LARGE SCALE GENOMIC DNA]</scope>
    <source>
        <strain evidence="2 3">NSJ-45</strain>
    </source>
</reference>
<keyword evidence="1" id="KW-0472">Membrane</keyword>
<comment type="caution">
    <text evidence="2">The sequence shown here is derived from an EMBL/GenBank/DDBJ whole genome shotgun (WGS) entry which is preliminary data.</text>
</comment>
<gene>
    <name evidence="2" type="ORF">H8891_09360</name>
</gene>
<feature type="transmembrane region" description="Helical" evidence="1">
    <location>
        <begin position="125"/>
        <end position="147"/>
    </location>
</feature>